<dbReference type="Gene3D" id="3.40.50.720">
    <property type="entry name" value="NAD(P)-binding Rossmann-like Domain"/>
    <property type="match status" value="1"/>
</dbReference>
<dbReference type="Proteomes" id="UP000248079">
    <property type="component" value="Unassembled WGS sequence"/>
</dbReference>
<evidence type="ECO:0000259" key="1">
    <source>
        <dbReference type="Pfam" id="PF13460"/>
    </source>
</evidence>
<dbReference type="InterPro" id="IPR036291">
    <property type="entry name" value="NAD(P)-bd_dom_sf"/>
</dbReference>
<feature type="domain" description="NAD(P)-binding" evidence="1">
    <location>
        <begin position="16"/>
        <end position="189"/>
    </location>
</feature>
<dbReference type="Pfam" id="PF13460">
    <property type="entry name" value="NAD_binding_10"/>
    <property type="match status" value="1"/>
</dbReference>
<dbReference type="AlphaFoldDB" id="A0A2V4A388"/>
<gene>
    <name evidence="2" type="ORF">DF185_01495</name>
</gene>
<dbReference type="EMBL" id="QFLI01000001">
    <property type="protein sequence ID" value="PXY02793.1"/>
    <property type="molecule type" value="Genomic_DNA"/>
</dbReference>
<sequence length="276" mass="31465">MTDTTKLHKVSILGCGWLGKALAQKLISNGYEVKGSVMKEEDLSELRQLGIKAYRLAFNPELEECSDDDFFDTDLIISCLPPRRREDIELFYSQQVESLKQEVLKFGIKKVIFISSTAVYPDTLGKVTEDLQLTPKKASGKALIKAENLLLESPDFDTTILRFGGLIGYDRHPGRFLSHRKELRNGSVPVNLIHQDDCVKIISEIIKQNVWGEVFNACCQDHPTRKDFYQKAARAANLPEPEFLEDEQIAYKWVDSSKLIKKLNYKFIYTSPLDTI</sequence>
<dbReference type="GO" id="GO:0004029">
    <property type="term" value="F:aldehyde dehydrogenase (NAD+) activity"/>
    <property type="evidence" value="ECO:0007669"/>
    <property type="project" value="TreeGrafter"/>
</dbReference>
<organism evidence="2 3">
    <name type="scientific">Marinifilum breve</name>
    <dbReference type="NCBI Taxonomy" id="2184082"/>
    <lineage>
        <taxon>Bacteria</taxon>
        <taxon>Pseudomonadati</taxon>
        <taxon>Bacteroidota</taxon>
        <taxon>Bacteroidia</taxon>
        <taxon>Marinilabiliales</taxon>
        <taxon>Marinifilaceae</taxon>
    </lineage>
</organism>
<dbReference type="PANTHER" id="PTHR48079">
    <property type="entry name" value="PROTEIN YEEZ"/>
    <property type="match status" value="1"/>
</dbReference>
<protein>
    <submittedName>
        <fullName evidence="2">NAD(P)-dependent oxidoreductase</fullName>
    </submittedName>
</protein>
<proteinExistence type="predicted"/>
<comment type="caution">
    <text evidence="2">The sequence shown here is derived from an EMBL/GenBank/DDBJ whole genome shotgun (WGS) entry which is preliminary data.</text>
</comment>
<dbReference type="OrthoDB" id="751203at2"/>
<dbReference type="InterPro" id="IPR016040">
    <property type="entry name" value="NAD(P)-bd_dom"/>
</dbReference>
<dbReference type="PANTHER" id="PTHR48079:SF6">
    <property type="entry name" value="NAD(P)-BINDING DOMAIN-CONTAINING PROTEIN-RELATED"/>
    <property type="match status" value="1"/>
</dbReference>
<evidence type="ECO:0000313" key="3">
    <source>
        <dbReference type="Proteomes" id="UP000248079"/>
    </source>
</evidence>
<name>A0A2V4A388_9BACT</name>
<keyword evidence="3" id="KW-1185">Reference proteome</keyword>
<reference evidence="2 3" key="1">
    <citation type="submission" date="2018-05" db="EMBL/GenBank/DDBJ databases">
        <title>Marinifilum breve JC075T sp. nov., a marine bacterium isolated from Yongle Blue Hole in the South China Sea.</title>
        <authorList>
            <person name="Fu T."/>
        </authorList>
    </citation>
    <scope>NUCLEOTIDE SEQUENCE [LARGE SCALE GENOMIC DNA]</scope>
    <source>
        <strain evidence="2 3">JC075</strain>
    </source>
</reference>
<dbReference type="SUPFAM" id="SSF51735">
    <property type="entry name" value="NAD(P)-binding Rossmann-fold domains"/>
    <property type="match status" value="1"/>
</dbReference>
<accession>A0A2V4A388</accession>
<dbReference type="GO" id="GO:0005737">
    <property type="term" value="C:cytoplasm"/>
    <property type="evidence" value="ECO:0007669"/>
    <property type="project" value="TreeGrafter"/>
</dbReference>
<dbReference type="RefSeq" id="WP_110358952.1">
    <property type="nucleotide sequence ID" value="NZ_QFLI01000001.1"/>
</dbReference>
<evidence type="ECO:0000313" key="2">
    <source>
        <dbReference type="EMBL" id="PXY02793.1"/>
    </source>
</evidence>
<dbReference type="InterPro" id="IPR051783">
    <property type="entry name" value="NAD(P)-dependent_oxidoreduct"/>
</dbReference>
<dbReference type="CDD" id="cd05266">
    <property type="entry name" value="SDR_a4"/>
    <property type="match status" value="1"/>
</dbReference>